<keyword evidence="5" id="KW-0350">Heme biosynthesis</keyword>
<comment type="pathway">
    <text evidence="1">Porphyrin-containing compound metabolism; protoporphyrin-IX biosynthesis; coproporphyrinogen-III from 5-aminolevulinate: step 1/4.</text>
</comment>
<dbReference type="GO" id="GO:0004655">
    <property type="term" value="F:porphobilinogen synthase activity"/>
    <property type="evidence" value="ECO:0007669"/>
    <property type="project" value="UniProtKB-EC"/>
</dbReference>
<dbReference type="EMBL" id="UINC01001396">
    <property type="protein sequence ID" value="SUZ79685.1"/>
    <property type="molecule type" value="Genomic_DNA"/>
</dbReference>
<comment type="catalytic activity">
    <reaction evidence="9">
        <text>2 5-aminolevulinate = porphobilinogen + 2 H2O + H(+)</text>
        <dbReference type="Rhea" id="RHEA:24064"/>
        <dbReference type="ChEBI" id="CHEBI:15377"/>
        <dbReference type="ChEBI" id="CHEBI:15378"/>
        <dbReference type="ChEBI" id="CHEBI:58126"/>
        <dbReference type="ChEBI" id="CHEBI:356416"/>
        <dbReference type="EC" id="4.2.1.24"/>
    </reaction>
</comment>
<keyword evidence="6" id="KW-0456">Lyase</keyword>
<gene>
    <name evidence="10" type="ORF">METZ01_LOCUS32539</name>
</gene>
<dbReference type="SMART" id="SM01004">
    <property type="entry name" value="ALAD"/>
    <property type="match status" value="1"/>
</dbReference>
<dbReference type="PROSITE" id="PS00169">
    <property type="entry name" value="D_ALA_DEHYDRATASE"/>
    <property type="match status" value="1"/>
</dbReference>
<evidence type="ECO:0000256" key="1">
    <source>
        <dbReference type="ARBA" id="ARBA00004694"/>
    </source>
</evidence>
<evidence type="ECO:0000256" key="2">
    <source>
        <dbReference type="ARBA" id="ARBA00008055"/>
    </source>
</evidence>
<reference evidence="10" key="1">
    <citation type="submission" date="2018-05" db="EMBL/GenBank/DDBJ databases">
        <authorList>
            <person name="Lanie J.A."/>
            <person name="Ng W.-L."/>
            <person name="Kazmierczak K.M."/>
            <person name="Andrzejewski T.M."/>
            <person name="Davidsen T.M."/>
            <person name="Wayne K.J."/>
            <person name="Tettelin H."/>
            <person name="Glass J.I."/>
            <person name="Rusch D."/>
            <person name="Podicherti R."/>
            <person name="Tsui H.-C.T."/>
            <person name="Winkler M.E."/>
        </authorList>
    </citation>
    <scope>NUCLEOTIDE SEQUENCE</scope>
</reference>
<dbReference type="Pfam" id="PF00490">
    <property type="entry name" value="ALAD"/>
    <property type="match status" value="1"/>
</dbReference>
<evidence type="ECO:0000256" key="9">
    <source>
        <dbReference type="ARBA" id="ARBA00047651"/>
    </source>
</evidence>
<dbReference type="CDD" id="cd04823">
    <property type="entry name" value="ALAD_PBGS_aspartate_rich"/>
    <property type="match status" value="1"/>
</dbReference>
<dbReference type="NCBIfam" id="NF006762">
    <property type="entry name" value="PRK09283.1"/>
    <property type="match status" value="1"/>
</dbReference>
<dbReference type="InterPro" id="IPR013785">
    <property type="entry name" value="Aldolase_TIM"/>
</dbReference>
<accession>A0A381QK36</accession>
<evidence type="ECO:0000313" key="10">
    <source>
        <dbReference type="EMBL" id="SUZ79685.1"/>
    </source>
</evidence>
<dbReference type="PANTHER" id="PTHR11458">
    <property type="entry name" value="DELTA-AMINOLEVULINIC ACID DEHYDRATASE"/>
    <property type="match status" value="1"/>
</dbReference>
<dbReference type="GO" id="GO:0005829">
    <property type="term" value="C:cytosol"/>
    <property type="evidence" value="ECO:0007669"/>
    <property type="project" value="TreeGrafter"/>
</dbReference>
<evidence type="ECO:0000256" key="3">
    <source>
        <dbReference type="ARBA" id="ARBA00012053"/>
    </source>
</evidence>
<proteinExistence type="inferred from homology"/>
<organism evidence="10">
    <name type="scientific">marine metagenome</name>
    <dbReference type="NCBI Taxonomy" id="408172"/>
    <lineage>
        <taxon>unclassified sequences</taxon>
        <taxon>metagenomes</taxon>
        <taxon>ecological metagenomes</taxon>
    </lineage>
</organism>
<dbReference type="GO" id="GO:0008270">
    <property type="term" value="F:zinc ion binding"/>
    <property type="evidence" value="ECO:0007669"/>
    <property type="project" value="TreeGrafter"/>
</dbReference>
<evidence type="ECO:0000256" key="8">
    <source>
        <dbReference type="ARBA" id="ARBA00032837"/>
    </source>
</evidence>
<dbReference type="AlphaFoldDB" id="A0A381QK36"/>
<dbReference type="GO" id="GO:0006782">
    <property type="term" value="P:protoporphyrinogen IX biosynthetic process"/>
    <property type="evidence" value="ECO:0007669"/>
    <property type="project" value="UniProtKB-UniPathway"/>
</dbReference>
<dbReference type="FunFam" id="3.20.20.70:FF:000019">
    <property type="entry name" value="Delta-aminolevulinic acid dehydratase"/>
    <property type="match status" value="1"/>
</dbReference>
<dbReference type="InterPro" id="IPR001731">
    <property type="entry name" value="ALAD"/>
</dbReference>
<dbReference type="InterPro" id="IPR030656">
    <property type="entry name" value="ALAD_AS"/>
</dbReference>
<evidence type="ECO:0000256" key="7">
    <source>
        <dbReference type="ARBA" id="ARBA00023244"/>
    </source>
</evidence>
<protein>
    <recommendedName>
        <fullName evidence="4">Delta-aminolevulinic acid dehydratase</fullName>
        <ecNumber evidence="3">4.2.1.24</ecNumber>
    </recommendedName>
    <alternativeName>
        <fullName evidence="8">Porphobilinogen synthase</fullName>
    </alternativeName>
</protein>
<evidence type="ECO:0000256" key="5">
    <source>
        <dbReference type="ARBA" id="ARBA00023133"/>
    </source>
</evidence>
<name>A0A381QK36_9ZZZZ</name>
<evidence type="ECO:0000256" key="4">
    <source>
        <dbReference type="ARBA" id="ARBA00020771"/>
    </source>
</evidence>
<dbReference type="UniPathway" id="UPA00251">
    <property type="reaction ID" value="UER00318"/>
</dbReference>
<keyword evidence="7" id="KW-0627">Porphyrin biosynthesis</keyword>
<dbReference type="PANTHER" id="PTHR11458:SF0">
    <property type="entry name" value="DELTA-AMINOLEVULINIC ACID DEHYDRATASE"/>
    <property type="match status" value="1"/>
</dbReference>
<dbReference type="PIRSF" id="PIRSF001415">
    <property type="entry name" value="Porphbilin_synth"/>
    <property type="match status" value="1"/>
</dbReference>
<dbReference type="EC" id="4.2.1.24" evidence="3"/>
<evidence type="ECO:0000256" key="6">
    <source>
        <dbReference type="ARBA" id="ARBA00023239"/>
    </source>
</evidence>
<sequence>MDLVYRPRRLRRSASIRGLVRETELSPRQLIYPLFVTEGKSVRDHIDSMPGQFRLSTDELVRECEELYALGVGAVNLFGYSEEKDESATKSYDSNGLVQRAIRAIKSAVPELCVQTDVALDPYTTHGHDGLVIDGEIVNDESVEVLCKMALSHAEAGADWIAPSDMMDGRIGAIRNALDVQGFSQVGILAYSAKYASCFYGPFRGALQSAPKSGDKKTYQMDPANTREALREIALDLEEGADVVMIKPALTYLDVISRVREAFDAPVAAYNVSGEYAMVVAAAEKGWIDQDRAMMEMLLSIRRAGADMILTYFAKDAAAFLRADYGSFT</sequence>
<comment type="similarity">
    <text evidence="2">Belongs to the ALAD family.</text>
</comment>
<dbReference type="Gene3D" id="3.20.20.70">
    <property type="entry name" value="Aldolase class I"/>
    <property type="match status" value="1"/>
</dbReference>
<dbReference type="SUPFAM" id="SSF51569">
    <property type="entry name" value="Aldolase"/>
    <property type="match status" value="1"/>
</dbReference>
<dbReference type="PRINTS" id="PR00144">
    <property type="entry name" value="DALDHYDRTASE"/>
</dbReference>